<proteinExistence type="predicted"/>
<comment type="caution">
    <text evidence="1">The sequence shown here is derived from an EMBL/GenBank/DDBJ whole genome shotgun (WGS) entry which is preliminary data.</text>
</comment>
<dbReference type="Proteomes" id="UP001552427">
    <property type="component" value="Unassembled WGS sequence"/>
</dbReference>
<protein>
    <submittedName>
        <fullName evidence="1">Uncharacterized protein</fullName>
    </submittedName>
</protein>
<gene>
    <name evidence="1" type="ORF">AB0K40_35570</name>
</gene>
<dbReference type="RefSeq" id="WP_364458387.1">
    <property type="nucleotide sequence ID" value="NZ_JBFARM010000012.1"/>
</dbReference>
<organism evidence="1 2">
    <name type="scientific">Nonomuraea bangladeshensis</name>
    <dbReference type="NCBI Taxonomy" id="404385"/>
    <lineage>
        <taxon>Bacteria</taxon>
        <taxon>Bacillati</taxon>
        <taxon>Actinomycetota</taxon>
        <taxon>Actinomycetes</taxon>
        <taxon>Streptosporangiales</taxon>
        <taxon>Streptosporangiaceae</taxon>
        <taxon>Nonomuraea</taxon>
    </lineage>
</organism>
<evidence type="ECO:0000313" key="2">
    <source>
        <dbReference type="Proteomes" id="UP001552427"/>
    </source>
</evidence>
<dbReference type="EMBL" id="JBFARM010000012">
    <property type="protein sequence ID" value="MEV4290859.1"/>
    <property type="molecule type" value="Genomic_DNA"/>
</dbReference>
<sequence>MNLTKHPLTELEQRLIDAAAGQGYELTHLTKYVCESGHSRSRVTIYFDRERSLR</sequence>
<reference evidence="1 2" key="1">
    <citation type="submission" date="2024-06" db="EMBL/GenBank/DDBJ databases">
        <title>The Natural Products Discovery Center: Release of the First 8490 Sequenced Strains for Exploring Actinobacteria Biosynthetic Diversity.</title>
        <authorList>
            <person name="Kalkreuter E."/>
            <person name="Kautsar S.A."/>
            <person name="Yang D."/>
            <person name="Bader C.D."/>
            <person name="Teijaro C.N."/>
            <person name="Fluegel L."/>
            <person name="Davis C.M."/>
            <person name="Simpson J.R."/>
            <person name="Lauterbach L."/>
            <person name="Steele A.D."/>
            <person name="Gui C."/>
            <person name="Meng S."/>
            <person name="Li G."/>
            <person name="Viehrig K."/>
            <person name="Ye F."/>
            <person name="Su P."/>
            <person name="Kiefer A.F."/>
            <person name="Nichols A."/>
            <person name="Cepeda A.J."/>
            <person name="Yan W."/>
            <person name="Fan B."/>
            <person name="Jiang Y."/>
            <person name="Adhikari A."/>
            <person name="Zheng C.-J."/>
            <person name="Schuster L."/>
            <person name="Cowan T.M."/>
            <person name="Smanski M.J."/>
            <person name="Chevrette M.G."/>
            <person name="De Carvalho L.P.S."/>
            <person name="Shen B."/>
        </authorList>
    </citation>
    <scope>NUCLEOTIDE SEQUENCE [LARGE SCALE GENOMIC DNA]</scope>
    <source>
        <strain evidence="1 2">NPDC049574</strain>
    </source>
</reference>
<name>A0ABV3HE97_9ACTN</name>
<keyword evidence="2" id="KW-1185">Reference proteome</keyword>
<accession>A0ABV3HE97</accession>
<evidence type="ECO:0000313" key="1">
    <source>
        <dbReference type="EMBL" id="MEV4290859.1"/>
    </source>
</evidence>